<dbReference type="AlphaFoldDB" id="A0A427Y545"/>
<dbReference type="Proteomes" id="UP000279236">
    <property type="component" value="Unassembled WGS sequence"/>
</dbReference>
<sequence>MDWIPTSPLQWAYEYYNVDWLFAQTPSESSFANAFGQEAGNAGDEDNFVIDQRGYKYIFVQEAREIFGQNLEDPRLHLSTTVKTIDYSAAESGGDIVVTTTDGQTFSAPHVISTFSVGVLQNQDVNFVPKLPDWKKEAIFTFAMTTYQKIFIMFDEQFWGPEQYMMYADPDQRGRYTVWQNINAPGFFPQGTTANLVMVTAIDDFARRNEKLTDDEVKEEVYQILKEMYGNDIPKPTDILVPRWTLDPLYRGTYSNWPIGATDQHHDNLGAPVGSGNTWLHFSGEAMSAELFGYVQGAWDEGLNAATTVAACLGGKCPTVDVFEAVTTCAQTATEFTRRDVGTKRKGMLARRGGRRNRK</sequence>
<proteinExistence type="predicted"/>
<dbReference type="GO" id="GO:0016491">
    <property type="term" value="F:oxidoreductase activity"/>
    <property type="evidence" value="ECO:0007669"/>
    <property type="project" value="InterPro"/>
</dbReference>
<dbReference type="PANTHER" id="PTHR10742">
    <property type="entry name" value="FLAVIN MONOAMINE OXIDASE"/>
    <property type="match status" value="1"/>
</dbReference>
<dbReference type="PANTHER" id="PTHR10742:SF313">
    <property type="entry name" value="AMINE OXIDASE"/>
    <property type="match status" value="1"/>
</dbReference>
<evidence type="ECO:0000259" key="1">
    <source>
        <dbReference type="Pfam" id="PF01593"/>
    </source>
</evidence>
<evidence type="ECO:0000313" key="3">
    <source>
        <dbReference type="Proteomes" id="UP000279236"/>
    </source>
</evidence>
<dbReference type="STRING" id="105984.A0A427Y545"/>
<dbReference type="GO" id="GO:0006598">
    <property type="term" value="P:polyamine catabolic process"/>
    <property type="evidence" value="ECO:0007669"/>
    <property type="project" value="TreeGrafter"/>
</dbReference>
<reference evidence="2 3" key="1">
    <citation type="submission" date="2018-11" db="EMBL/GenBank/DDBJ databases">
        <title>Genome sequence of Apiotrichum porosum DSM 27194.</title>
        <authorList>
            <person name="Aliyu H."/>
            <person name="Gorte O."/>
            <person name="Ochsenreither K."/>
        </authorList>
    </citation>
    <scope>NUCLEOTIDE SEQUENCE [LARGE SCALE GENOMIC DNA]</scope>
    <source>
        <strain evidence="2 3">DSM 27194</strain>
    </source>
</reference>
<dbReference type="EMBL" id="RSCE01000002">
    <property type="protein sequence ID" value="RSH86204.1"/>
    <property type="molecule type" value="Genomic_DNA"/>
</dbReference>
<feature type="domain" description="Amine oxidase" evidence="1">
    <location>
        <begin position="26"/>
        <end position="309"/>
    </location>
</feature>
<dbReference type="Pfam" id="PF01593">
    <property type="entry name" value="Amino_oxidase"/>
    <property type="match status" value="1"/>
</dbReference>
<comment type="caution">
    <text evidence="2">The sequence shown here is derived from an EMBL/GenBank/DDBJ whole genome shotgun (WGS) entry which is preliminary data.</text>
</comment>
<dbReference type="GeneID" id="39588978"/>
<keyword evidence="3" id="KW-1185">Reference proteome</keyword>
<dbReference type="InterPro" id="IPR036188">
    <property type="entry name" value="FAD/NAD-bd_sf"/>
</dbReference>
<organism evidence="2 3">
    <name type="scientific">Apiotrichum porosum</name>
    <dbReference type="NCBI Taxonomy" id="105984"/>
    <lineage>
        <taxon>Eukaryota</taxon>
        <taxon>Fungi</taxon>
        <taxon>Dikarya</taxon>
        <taxon>Basidiomycota</taxon>
        <taxon>Agaricomycotina</taxon>
        <taxon>Tremellomycetes</taxon>
        <taxon>Trichosporonales</taxon>
        <taxon>Trichosporonaceae</taxon>
        <taxon>Apiotrichum</taxon>
    </lineage>
</organism>
<dbReference type="RefSeq" id="XP_028478989.1">
    <property type="nucleotide sequence ID" value="XM_028620017.1"/>
</dbReference>
<dbReference type="Gene3D" id="3.50.50.60">
    <property type="entry name" value="FAD/NAD(P)-binding domain"/>
    <property type="match status" value="1"/>
</dbReference>
<dbReference type="SUPFAM" id="SSF54373">
    <property type="entry name" value="FAD-linked reductases, C-terminal domain"/>
    <property type="match status" value="1"/>
</dbReference>
<dbReference type="InterPro" id="IPR050281">
    <property type="entry name" value="Flavin_monoamine_oxidase"/>
</dbReference>
<gene>
    <name evidence="2" type="ORF">EHS24_004435</name>
</gene>
<protein>
    <recommendedName>
        <fullName evidence="1">Amine oxidase domain-containing protein</fullName>
    </recommendedName>
</protein>
<dbReference type="InterPro" id="IPR002937">
    <property type="entry name" value="Amino_oxidase"/>
</dbReference>
<name>A0A427Y545_9TREE</name>
<accession>A0A427Y545</accession>
<dbReference type="OrthoDB" id="5046242at2759"/>
<dbReference type="SUPFAM" id="SSF51905">
    <property type="entry name" value="FAD/NAD(P)-binding domain"/>
    <property type="match status" value="1"/>
</dbReference>
<evidence type="ECO:0000313" key="2">
    <source>
        <dbReference type="EMBL" id="RSH86204.1"/>
    </source>
</evidence>